<protein>
    <submittedName>
        <fullName evidence="14">Eburicol 14-alpha-demethylase</fullName>
    </submittedName>
</protein>
<dbReference type="OMA" id="HWFPFVG"/>
<dbReference type="FunFam" id="1.10.630.10:FF:000033">
    <property type="entry name" value="14-alpha sterol demethylase"/>
    <property type="match status" value="1"/>
</dbReference>
<keyword evidence="7 13" id="KW-0560">Oxidoreductase</keyword>
<proteinExistence type="inferred from homology"/>
<keyword evidence="8 12" id="KW-0408">Iron</keyword>
<evidence type="ECO:0000256" key="2">
    <source>
        <dbReference type="ARBA" id="ARBA00004389"/>
    </source>
</evidence>
<evidence type="ECO:0000256" key="13">
    <source>
        <dbReference type="RuleBase" id="RU000461"/>
    </source>
</evidence>
<keyword evidence="6" id="KW-0256">Endoplasmic reticulum</keyword>
<dbReference type="KEGG" id="pfy:PFICI_01425"/>
<dbReference type="FunCoup" id="W3XQ08">
    <property type="interactions" value="561"/>
</dbReference>
<dbReference type="InterPro" id="IPR017972">
    <property type="entry name" value="Cyt_P450_CS"/>
</dbReference>
<keyword evidence="14" id="KW-0808">Transferase</keyword>
<dbReference type="GO" id="GO:0005789">
    <property type="term" value="C:endoplasmic reticulum membrane"/>
    <property type="evidence" value="ECO:0007669"/>
    <property type="project" value="UniProtKB-SubCell"/>
</dbReference>
<evidence type="ECO:0000256" key="1">
    <source>
        <dbReference type="ARBA" id="ARBA00001971"/>
    </source>
</evidence>
<dbReference type="PROSITE" id="PS00086">
    <property type="entry name" value="CYTOCHROME_P450"/>
    <property type="match status" value="1"/>
</dbReference>
<dbReference type="GO" id="GO:0005506">
    <property type="term" value="F:iron ion binding"/>
    <property type="evidence" value="ECO:0007669"/>
    <property type="project" value="InterPro"/>
</dbReference>
<keyword evidence="4 12" id="KW-0349">Heme</keyword>
<keyword evidence="14" id="KW-0489">Methyltransferase</keyword>
<organism evidence="14 15">
    <name type="scientific">Pestalotiopsis fici (strain W106-1 / CGMCC3.15140)</name>
    <dbReference type="NCBI Taxonomy" id="1229662"/>
    <lineage>
        <taxon>Eukaryota</taxon>
        <taxon>Fungi</taxon>
        <taxon>Dikarya</taxon>
        <taxon>Ascomycota</taxon>
        <taxon>Pezizomycotina</taxon>
        <taxon>Sordariomycetes</taxon>
        <taxon>Xylariomycetidae</taxon>
        <taxon>Amphisphaeriales</taxon>
        <taxon>Sporocadaceae</taxon>
        <taxon>Pestalotiopsis</taxon>
    </lineage>
</organism>
<evidence type="ECO:0000256" key="9">
    <source>
        <dbReference type="ARBA" id="ARBA00023033"/>
    </source>
</evidence>
<dbReference type="eggNOG" id="KOG0684">
    <property type="taxonomic scope" value="Eukaryota"/>
</dbReference>
<dbReference type="EMBL" id="KI912109">
    <property type="protein sequence ID" value="ETS87597.1"/>
    <property type="molecule type" value="Genomic_DNA"/>
</dbReference>
<comment type="pathway">
    <text evidence="11">Steroid metabolism; ergosterol biosynthesis.</text>
</comment>
<dbReference type="Proteomes" id="UP000030651">
    <property type="component" value="Unassembled WGS sequence"/>
</dbReference>
<dbReference type="STRING" id="1229662.W3XQ08"/>
<keyword evidence="10" id="KW-0472">Membrane</keyword>
<dbReference type="InterPro" id="IPR002403">
    <property type="entry name" value="Cyt_P450_E_grp-IV"/>
</dbReference>
<comment type="similarity">
    <text evidence="3 13">Belongs to the cytochrome P450 family.</text>
</comment>
<dbReference type="HOGENOM" id="CLU_001570_15_0_1"/>
<dbReference type="InterPro" id="IPR036396">
    <property type="entry name" value="Cyt_P450_sf"/>
</dbReference>
<dbReference type="PRINTS" id="PR00465">
    <property type="entry name" value="EP450IV"/>
</dbReference>
<keyword evidence="15" id="KW-1185">Reference proteome</keyword>
<keyword evidence="9 13" id="KW-0503">Monooxygenase</keyword>
<keyword evidence="5 12" id="KW-0479">Metal-binding</keyword>
<reference evidence="15" key="1">
    <citation type="journal article" date="2015" name="BMC Genomics">
        <title>Genomic and transcriptomic analysis of the endophytic fungus Pestalotiopsis fici reveals its lifestyle and high potential for synthesis of natural products.</title>
        <authorList>
            <person name="Wang X."/>
            <person name="Zhang X."/>
            <person name="Liu L."/>
            <person name="Xiang M."/>
            <person name="Wang W."/>
            <person name="Sun X."/>
            <person name="Che Y."/>
            <person name="Guo L."/>
            <person name="Liu G."/>
            <person name="Guo L."/>
            <person name="Wang C."/>
            <person name="Yin W.B."/>
            <person name="Stadler M."/>
            <person name="Zhang X."/>
            <person name="Liu X."/>
        </authorList>
    </citation>
    <scope>NUCLEOTIDE SEQUENCE [LARGE SCALE GENOMIC DNA]</scope>
    <source>
        <strain evidence="15">W106-1 / CGMCC3.15140</strain>
    </source>
</reference>
<dbReference type="PANTHER" id="PTHR24304:SF2">
    <property type="entry name" value="24-HYDROXYCHOLESTEROL 7-ALPHA-HYDROXYLASE"/>
    <property type="match status" value="1"/>
</dbReference>
<accession>W3XQ08</accession>
<dbReference type="Gene3D" id="1.10.630.10">
    <property type="entry name" value="Cytochrome P450"/>
    <property type="match status" value="1"/>
</dbReference>
<evidence type="ECO:0000256" key="11">
    <source>
        <dbReference type="ARBA" id="ARBA00029435"/>
    </source>
</evidence>
<sequence>MGLFEDLAGPLAQRASELSTASQVGAAAAAFLFLSVVWHITKQVLFKNPNEPPMVFSWFPVVGSTVTYGMDPPRFFKENREKYGDIFTFILLGKKTTVYVGTQGNDFILNGKLKDVNAEDIYSVLTTPVFGKDVVYDCPNAKLMEQKKFMKVALTTQAFQSYVPIIADEVASYFKKSSDFKGKSGTVNIPPKMAQLTIFTASHSLQGKEIRDKFDESLADLYHDLDMGFSAVNFMLHWAPLPWNNKRDYAQRTIAKIYMDTMKERRETGKTDGQDMMSHLMRSQYKTGVTPPDHEIAHMMIALLMAGQHSSSSTSSWIMLYLAARPDIMEDLYREQVENLGADLPPLKYEDLAKLPLNQNIIKETLRLNAPIHSIMRAVKQPMPVPGTKYVIPTDHVLLAAAGVSATDPQYFPEPDLWEPHRWDKDHPLSPRISQTQGDEEETIDYGYGLVSKGSQSPYLPFGAGRHRCIGEHFANVQLQTIVAMVVREFKFRNTDGSNTVIGTDYQSLFSRPLEPANIYWEKRNP</sequence>
<evidence type="ECO:0000256" key="4">
    <source>
        <dbReference type="ARBA" id="ARBA00022617"/>
    </source>
</evidence>
<name>W3XQ08_PESFW</name>
<evidence type="ECO:0000256" key="8">
    <source>
        <dbReference type="ARBA" id="ARBA00023004"/>
    </source>
</evidence>
<evidence type="ECO:0000256" key="12">
    <source>
        <dbReference type="PIRSR" id="PIRSR602403-1"/>
    </source>
</evidence>
<evidence type="ECO:0000256" key="5">
    <source>
        <dbReference type="ARBA" id="ARBA00022723"/>
    </source>
</evidence>
<dbReference type="GO" id="GO:0008398">
    <property type="term" value="F:sterol 14-demethylase activity"/>
    <property type="evidence" value="ECO:0007669"/>
    <property type="project" value="UniProtKB-ARBA"/>
</dbReference>
<dbReference type="OrthoDB" id="1055148at2759"/>
<dbReference type="GO" id="GO:0008168">
    <property type="term" value="F:methyltransferase activity"/>
    <property type="evidence" value="ECO:0007669"/>
    <property type="project" value="UniProtKB-KW"/>
</dbReference>
<gene>
    <name evidence="14" type="ORF">PFICI_01425</name>
</gene>
<dbReference type="AlphaFoldDB" id="W3XQ08"/>
<dbReference type="RefSeq" id="XP_007828197.1">
    <property type="nucleotide sequence ID" value="XM_007830006.1"/>
</dbReference>
<dbReference type="InParanoid" id="W3XQ08"/>
<dbReference type="GO" id="GO:0032259">
    <property type="term" value="P:methylation"/>
    <property type="evidence" value="ECO:0007669"/>
    <property type="project" value="UniProtKB-KW"/>
</dbReference>
<dbReference type="GeneID" id="19266438"/>
<dbReference type="CDD" id="cd11042">
    <property type="entry name" value="CYP51-like"/>
    <property type="match status" value="1"/>
</dbReference>
<evidence type="ECO:0000256" key="6">
    <source>
        <dbReference type="ARBA" id="ARBA00022824"/>
    </source>
</evidence>
<comment type="subcellular location">
    <subcellularLocation>
        <location evidence="2">Endoplasmic reticulum membrane</location>
        <topology evidence="2">Single-pass membrane protein</topology>
    </subcellularLocation>
</comment>
<evidence type="ECO:0000256" key="7">
    <source>
        <dbReference type="ARBA" id="ARBA00023002"/>
    </source>
</evidence>
<dbReference type="SMR" id="W3XQ08"/>
<comment type="cofactor">
    <cofactor evidence="1 12">
        <name>heme</name>
        <dbReference type="ChEBI" id="CHEBI:30413"/>
    </cofactor>
</comment>
<dbReference type="GO" id="GO:0020037">
    <property type="term" value="F:heme binding"/>
    <property type="evidence" value="ECO:0007669"/>
    <property type="project" value="InterPro"/>
</dbReference>
<dbReference type="Pfam" id="PF00067">
    <property type="entry name" value="p450"/>
    <property type="match status" value="1"/>
</dbReference>
<dbReference type="SUPFAM" id="SSF48264">
    <property type="entry name" value="Cytochrome P450"/>
    <property type="match status" value="1"/>
</dbReference>
<feature type="binding site" description="axial binding residue" evidence="12">
    <location>
        <position position="469"/>
    </location>
    <ligand>
        <name>heme</name>
        <dbReference type="ChEBI" id="CHEBI:30413"/>
    </ligand>
    <ligandPart>
        <name>Fe</name>
        <dbReference type="ChEBI" id="CHEBI:18248"/>
    </ligandPart>
</feature>
<evidence type="ECO:0000313" key="15">
    <source>
        <dbReference type="Proteomes" id="UP000030651"/>
    </source>
</evidence>
<dbReference type="PANTHER" id="PTHR24304">
    <property type="entry name" value="CYTOCHROME P450 FAMILY 7"/>
    <property type="match status" value="1"/>
</dbReference>
<evidence type="ECO:0000313" key="14">
    <source>
        <dbReference type="EMBL" id="ETS87597.1"/>
    </source>
</evidence>
<evidence type="ECO:0000256" key="10">
    <source>
        <dbReference type="ARBA" id="ARBA00023136"/>
    </source>
</evidence>
<dbReference type="InterPro" id="IPR001128">
    <property type="entry name" value="Cyt_P450"/>
</dbReference>
<dbReference type="InterPro" id="IPR050529">
    <property type="entry name" value="CYP450_sterol_14alpha_dmase"/>
</dbReference>
<evidence type="ECO:0000256" key="3">
    <source>
        <dbReference type="ARBA" id="ARBA00010617"/>
    </source>
</evidence>
<dbReference type="PRINTS" id="PR00385">
    <property type="entry name" value="P450"/>
</dbReference>